<evidence type="ECO:0000256" key="7">
    <source>
        <dbReference type="ARBA" id="ARBA00023065"/>
    </source>
</evidence>
<feature type="chain" id="PRO_5030743519" evidence="13">
    <location>
        <begin position="29"/>
        <end position="689"/>
    </location>
</feature>
<organism evidence="16 17">
    <name type="scientific">Desulfovibrio intestinalis</name>
    <dbReference type="NCBI Taxonomy" id="58621"/>
    <lineage>
        <taxon>Bacteria</taxon>
        <taxon>Pseudomonadati</taxon>
        <taxon>Thermodesulfobacteriota</taxon>
        <taxon>Desulfovibrionia</taxon>
        <taxon>Desulfovibrionales</taxon>
        <taxon>Desulfovibrionaceae</taxon>
        <taxon>Desulfovibrio</taxon>
    </lineage>
</organism>
<keyword evidence="5 11" id="KW-0812">Transmembrane</keyword>
<evidence type="ECO:0000256" key="12">
    <source>
        <dbReference type="RuleBase" id="RU003357"/>
    </source>
</evidence>
<evidence type="ECO:0000256" key="10">
    <source>
        <dbReference type="ARBA" id="ARBA00023237"/>
    </source>
</evidence>
<keyword evidence="7" id="KW-0406">Ion transport</keyword>
<keyword evidence="10 11" id="KW-0998">Cell outer membrane</keyword>
<feature type="domain" description="TonB-dependent receptor-like beta-barrel" evidence="14">
    <location>
        <begin position="228"/>
        <end position="659"/>
    </location>
</feature>
<evidence type="ECO:0000256" key="6">
    <source>
        <dbReference type="ARBA" id="ARBA00023004"/>
    </source>
</evidence>
<evidence type="ECO:0000313" key="17">
    <source>
        <dbReference type="Proteomes" id="UP000539075"/>
    </source>
</evidence>
<reference evidence="16 17" key="1">
    <citation type="submission" date="2020-08" db="EMBL/GenBank/DDBJ databases">
        <title>Genomic Encyclopedia of Type Strains, Phase IV (KMG-IV): sequencing the most valuable type-strain genomes for metagenomic binning, comparative biology and taxonomic classification.</title>
        <authorList>
            <person name="Goeker M."/>
        </authorList>
    </citation>
    <scope>NUCLEOTIDE SEQUENCE [LARGE SCALE GENOMIC DNA]</scope>
    <source>
        <strain evidence="16 17">DSM 11275</strain>
    </source>
</reference>
<evidence type="ECO:0000256" key="13">
    <source>
        <dbReference type="SAM" id="SignalP"/>
    </source>
</evidence>
<protein>
    <submittedName>
        <fullName evidence="16">Iron complex outermembrane receptor protein</fullName>
    </submittedName>
</protein>
<gene>
    <name evidence="16" type="ORF">HNQ38_000302</name>
</gene>
<evidence type="ECO:0000256" key="5">
    <source>
        <dbReference type="ARBA" id="ARBA00022692"/>
    </source>
</evidence>
<dbReference type="InterPro" id="IPR010916">
    <property type="entry name" value="TonB_box_CS"/>
</dbReference>
<keyword evidence="2 11" id="KW-0813">Transport</keyword>
<dbReference type="PROSITE" id="PS00430">
    <property type="entry name" value="TONB_DEPENDENT_REC_1"/>
    <property type="match status" value="1"/>
</dbReference>
<dbReference type="Pfam" id="PF00593">
    <property type="entry name" value="TonB_dep_Rec_b-barrel"/>
    <property type="match status" value="1"/>
</dbReference>
<evidence type="ECO:0000259" key="14">
    <source>
        <dbReference type="Pfam" id="PF00593"/>
    </source>
</evidence>
<keyword evidence="16" id="KW-0675">Receptor</keyword>
<dbReference type="AlphaFoldDB" id="A0A7W8C0Q7"/>
<comment type="similarity">
    <text evidence="11 12">Belongs to the TonB-dependent receptor family.</text>
</comment>
<dbReference type="RefSeq" id="WP_183717548.1">
    <property type="nucleotide sequence ID" value="NZ_JACHGO010000001.1"/>
</dbReference>
<dbReference type="EMBL" id="JACHGO010000001">
    <property type="protein sequence ID" value="MBB5142239.1"/>
    <property type="molecule type" value="Genomic_DNA"/>
</dbReference>
<dbReference type="Proteomes" id="UP000539075">
    <property type="component" value="Unassembled WGS sequence"/>
</dbReference>
<evidence type="ECO:0000256" key="8">
    <source>
        <dbReference type="ARBA" id="ARBA00023077"/>
    </source>
</evidence>
<dbReference type="PROSITE" id="PS52016">
    <property type="entry name" value="TONB_DEPENDENT_REC_3"/>
    <property type="match status" value="1"/>
</dbReference>
<keyword evidence="9 11" id="KW-0472">Membrane</keyword>
<comment type="caution">
    <text evidence="16">The sequence shown here is derived from an EMBL/GenBank/DDBJ whole genome shotgun (WGS) entry which is preliminary data.</text>
</comment>
<keyword evidence="8 12" id="KW-0798">TonB box</keyword>
<dbReference type="GO" id="GO:0006826">
    <property type="term" value="P:iron ion transport"/>
    <property type="evidence" value="ECO:0007669"/>
    <property type="project" value="UniProtKB-KW"/>
</dbReference>
<keyword evidence="4" id="KW-0410">Iron transport</keyword>
<evidence type="ECO:0000256" key="1">
    <source>
        <dbReference type="ARBA" id="ARBA00004571"/>
    </source>
</evidence>
<dbReference type="InterPro" id="IPR039426">
    <property type="entry name" value="TonB-dep_rcpt-like"/>
</dbReference>
<keyword evidence="6" id="KW-0408">Iron</keyword>
<evidence type="ECO:0000313" key="16">
    <source>
        <dbReference type="EMBL" id="MBB5142239.1"/>
    </source>
</evidence>
<dbReference type="Pfam" id="PF07715">
    <property type="entry name" value="Plug"/>
    <property type="match status" value="1"/>
</dbReference>
<dbReference type="SUPFAM" id="SSF56935">
    <property type="entry name" value="Porins"/>
    <property type="match status" value="1"/>
</dbReference>
<evidence type="ECO:0000256" key="4">
    <source>
        <dbReference type="ARBA" id="ARBA00022496"/>
    </source>
</evidence>
<evidence type="ECO:0000256" key="9">
    <source>
        <dbReference type="ARBA" id="ARBA00023136"/>
    </source>
</evidence>
<evidence type="ECO:0000259" key="15">
    <source>
        <dbReference type="Pfam" id="PF07715"/>
    </source>
</evidence>
<sequence>MRRVFTIGRLGILAATLLAPLVSNTVFASEEEPIQLDSVVVSAQKFRTDKQDVPSNISVVDSKTMQDSGVDNLEGLSALAPNIGISKIDTYSTQVVFRGIGGMANMNKVWNINMDGVAIPYVGLDTFLDVDRVEFLRGSQGALYGRNTHAGAVNIVTKDPGSSANGNVTLNYESFNTLKARAAVGSPINDVASYRMAVAYKRSDGYFHNEYYDKNDTNNNEQFTARGKVLLQADDKSKLTLGMYADKYESAFDSYGPANGDVTLNTENNRRGHNDGYLLSPTLTWEKDFGAVNVTSISNYSRSNYNYLQDWDFSRFDIMYSTYDEDFNTLSQELRFNGGSDEFKWMFGLFGLWERIDTKTNILFGDDAAASGMSPGDHAQQNSTVNSYIGSSFGQIVYRLFPSIELTGAVRFDYERKTLDWKNKTNLDYVPTGKLDMSKDWLALSPSASIAWLFAEKQRVYGSIARGFKSGDFNNVMVEVPLVEHAVDPEYTTTYEVGYKGRLLENRLELNAALFYIDWDNMQVDIESTEGMFNPYQKMNAGRAHSSGMELEARALIMPGWEVFASLGYMFQYEFDEFRKDATTDLSGKKLPFTNAYTVGLGTVFRTESGFYAGVDSSISGRKYLVEDNSLKQNAYMLLNAKIGYEKDNWDVYLYGRNLLDERYATTAFSGAKRAGEPLVVGVQCGYTF</sequence>
<evidence type="ECO:0000256" key="3">
    <source>
        <dbReference type="ARBA" id="ARBA00022452"/>
    </source>
</evidence>
<keyword evidence="17" id="KW-1185">Reference proteome</keyword>
<dbReference type="InterPro" id="IPR036942">
    <property type="entry name" value="Beta-barrel_TonB_sf"/>
</dbReference>
<keyword evidence="13" id="KW-0732">Signal</keyword>
<comment type="subcellular location">
    <subcellularLocation>
        <location evidence="1 11">Cell outer membrane</location>
        <topology evidence="1 11">Multi-pass membrane protein</topology>
    </subcellularLocation>
</comment>
<proteinExistence type="inferred from homology"/>
<evidence type="ECO:0000256" key="11">
    <source>
        <dbReference type="PROSITE-ProRule" id="PRU01360"/>
    </source>
</evidence>
<dbReference type="PANTHER" id="PTHR32552">
    <property type="entry name" value="FERRICHROME IRON RECEPTOR-RELATED"/>
    <property type="match status" value="1"/>
</dbReference>
<dbReference type="InterPro" id="IPR000531">
    <property type="entry name" value="Beta-barrel_TonB"/>
</dbReference>
<feature type="domain" description="TonB-dependent receptor plug" evidence="15">
    <location>
        <begin position="49"/>
        <end position="152"/>
    </location>
</feature>
<feature type="signal peptide" evidence="13">
    <location>
        <begin position="1"/>
        <end position="28"/>
    </location>
</feature>
<dbReference type="Gene3D" id="2.40.170.20">
    <property type="entry name" value="TonB-dependent receptor, beta-barrel domain"/>
    <property type="match status" value="1"/>
</dbReference>
<evidence type="ECO:0000256" key="2">
    <source>
        <dbReference type="ARBA" id="ARBA00022448"/>
    </source>
</evidence>
<name>A0A7W8C0Q7_9BACT</name>
<keyword evidence="3 11" id="KW-1134">Transmembrane beta strand</keyword>
<accession>A0A7W8C0Q7</accession>
<dbReference type="PANTHER" id="PTHR32552:SF81">
    <property type="entry name" value="TONB-DEPENDENT OUTER MEMBRANE RECEPTOR"/>
    <property type="match status" value="1"/>
</dbReference>
<dbReference type="InterPro" id="IPR012910">
    <property type="entry name" value="Plug_dom"/>
</dbReference>
<dbReference type="GO" id="GO:0009279">
    <property type="term" value="C:cell outer membrane"/>
    <property type="evidence" value="ECO:0007669"/>
    <property type="project" value="UniProtKB-SubCell"/>
</dbReference>